<sequence>MVDFWNPVFSSRRAQLMRYVPSTATYNTSAPPQDKYTLGADLVAAVERGIATYGCDDASPEAEFVRLARNPNIFNDAYAKLETYIKGINNHLKNENGVLDYMRVAETRRRTFRPPPRSRKPAHPLAEFELTLPYAQKMDPNFEETWVMKSDGTVEIATPAKSVWHPRDNQAHLIASGCPHSQGV</sequence>
<reference evidence="1 2" key="1">
    <citation type="submission" date="2016-04" db="EMBL/GenBank/DDBJ databases">
        <title>A degradative enzymes factory behind the ericoid mycorrhizal symbiosis.</title>
        <authorList>
            <consortium name="DOE Joint Genome Institute"/>
            <person name="Martino E."/>
            <person name="Morin E."/>
            <person name="Grelet G."/>
            <person name="Kuo A."/>
            <person name="Kohler A."/>
            <person name="Daghino S."/>
            <person name="Barry K."/>
            <person name="Choi C."/>
            <person name="Cichocki N."/>
            <person name="Clum A."/>
            <person name="Copeland A."/>
            <person name="Hainaut M."/>
            <person name="Haridas S."/>
            <person name="Labutti K."/>
            <person name="Lindquist E."/>
            <person name="Lipzen A."/>
            <person name="Khouja H.-R."/>
            <person name="Murat C."/>
            <person name="Ohm R."/>
            <person name="Olson A."/>
            <person name="Spatafora J."/>
            <person name="Veneault-Fourrey C."/>
            <person name="Henrissat B."/>
            <person name="Grigoriev I."/>
            <person name="Martin F."/>
            <person name="Perotto S."/>
        </authorList>
    </citation>
    <scope>NUCLEOTIDE SEQUENCE [LARGE SCALE GENOMIC DNA]</scope>
    <source>
        <strain evidence="1 2">E</strain>
    </source>
</reference>
<keyword evidence="2" id="KW-1185">Reference proteome</keyword>
<dbReference type="InParanoid" id="A0A2J6SL04"/>
<organism evidence="1 2">
    <name type="scientific">Hyaloscypha bicolor E</name>
    <dbReference type="NCBI Taxonomy" id="1095630"/>
    <lineage>
        <taxon>Eukaryota</taxon>
        <taxon>Fungi</taxon>
        <taxon>Dikarya</taxon>
        <taxon>Ascomycota</taxon>
        <taxon>Pezizomycotina</taxon>
        <taxon>Leotiomycetes</taxon>
        <taxon>Helotiales</taxon>
        <taxon>Hyaloscyphaceae</taxon>
        <taxon>Hyaloscypha</taxon>
        <taxon>Hyaloscypha bicolor</taxon>
    </lineage>
</organism>
<protein>
    <submittedName>
        <fullName evidence="1">Uncharacterized protein</fullName>
    </submittedName>
</protein>
<evidence type="ECO:0000313" key="2">
    <source>
        <dbReference type="Proteomes" id="UP000235371"/>
    </source>
</evidence>
<dbReference type="OrthoDB" id="6132182at2759"/>
<dbReference type="Proteomes" id="UP000235371">
    <property type="component" value="Unassembled WGS sequence"/>
</dbReference>
<dbReference type="RefSeq" id="XP_024728352.1">
    <property type="nucleotide sequence ID" value="XM_024871236.1"/>
</dbReference>
<accession>A0A2J6SL04</accession>
<gene>
    <name evidence="1" type="ORF">K444DRAFT_232304</name>
</gene>
<name>A0A2J6SL04_9HELO</name>
<dbReference type="EMBL" id="KZ613912">
    <property type="protein sequence ID" value="PMD51448.1"/>
    <property type="molecule type" value="Genomic_DNA"/>
</dbReference>
<evidence type="ECO:0000313" key="1">
    <source>
        <dbReference type="EMBL" id="PMD51448.1"/>
    </source>
</evidence>
<dbReference type="AlphaFoldDB" id="A0A2J6SL04"/>
<dbReference type="GeneID" id="36579318"/>
<proteinExistence type="predicted"/>